<dbReference type="OrthoDB" id="5236201at2759"/>
<evidence type="ECO:0000313" key="2">
    <source>
        <dbReference type="EMBL" id="EHA56855.1"/>
    </source>
</evidence>
<feature type="region of interest" description="Disordered" evidence="1">
    <location>
        <begin position="208"/>
        <end position="228"/>
    </location>
</feature>
<organism evidence="2 3">
    <name type="scientific">Pyricularia oryzae (strain 70-15 / ATCC MYA-4617 / FGSC 8958)</name>
    <name type="common">Rice blast fungus</name>
    <name type="synonym">Magnaporthe oryzae</name>
    <dbReference type="NCBI Taxonomy" id="242507"/>
    <lineage>
        <taxon>Eukaryota</taxon>
        <taxon>Fungi</taxon>
        <taxon>Dikarya</taxon>
        <taxon>Ascomycota</taxon>
        <taxon>Pezizomycotina</taxon>
        <taxon>Sordariomycetes</taxon>
        <taxon>Sordariomycetidae</taxon>
        <taxon>Magnaporthales</taxon>
        <taxon>Pyriculariaceae</taxon>
        <taxon>Pyricularia</taxon>
    </lineage>
</organism>
<evidence type="ECO:0000313" key="3">
    <source>
        <dbReference type="Proteomes" id="UP000009058"/>
    </source>
</evidence>
<dbReference type="HOGENOM" id="CLU_1214981_0_0_1"/>
<dbReference type="RefSeq" id="XP_003709467.1">
    <property type="nucleotide sequence ID" value="XM_003709419.1"/>
</dbReference>
<protein>
    <submittedName>
        <fullName evidence="2">Uncharacterized protein</fullName>
    </submittedName>
</protein>
<dbReference type="Proteomes" id="UP000009058">
    <property type="component" value="Chromosome 1"/>
</dbReference>
<name>G4MLM2_PYRO7</name>
<gene>
    <name evidence="2" type="ORF">MGG_06753</name>
</gene>
<dbReference type="InParanoid" id="G4MLM2"/>
<dbReference type="OMA" id="LMKWELA"/>
<dbReference type="AlphaFoldDB" id="G4MLM2"/>
<reference key="2">
    <citation type="submission" date="2011-05" db="EMBL/GenBank/DDBJ databases">
        <title>The Genome Sequence of Magnaporthe oryzae 70-15.</title>
        <authorList>
            <consortium name="The Broad Institute Genome Sequencing Platform"/>
            <person name="Ma L.-J."/>
            <person name="Dead R."/>
            <person name="Young S.K."/>
            <person name="Zeng Q."/>
            <person name="Gargeya S."/>
            <person name="Fitzgerald M."/>
            <person name="Haas B."/>
            <person name="Abouelleil A."/>
            <person name="Alvarado L."/>
            <person name="Arachchi H.M."/>
            <person name="Berlin A."/>
            <person name="Brown A."/>
            <person name="Chapman S.B."/>
            <person name="Chen Z."/>
            <person name="Dunbar C."/>
            <person name="Freedman E."/>
            <person name="Gearin G."/>
            <person name="Gellesch M."/>
            <person name="Goldberg J."/>
            <person name="Griggs A."/>
            <person name="Gujja S."/>
            <person name="Heiman D."/>
            <person name="Howarth C."/>
            <person name="Larson L."/>
            <person name="Lui A."/>
            <person name="MacDonald P.J.P."/>
            <person name="Mehta T."/>
            <person name="Montmayeur A."/>
            <person name="Murphy C."/>
            <person name="Neiman D."/>
            <person name="Pearson M."/>
            <person name="Priest M."/>
            <person name="Roberts A."/>
            <person name="Saif S."/>
            <person name="Shea T."/>
            <person name="Shenoy N."/>
            <person name="Sisk P."/>
            <person name="Stolte C."/>
            <person name="Sykes S."/>
            <person name="Yandava C."/>
            <person name="Wortman J."/>
            <person name="Nusbaum C."/>
            <person name="Birren B."/>
        </authorList>
    </citation>
    <scope>NUCLEOTIDE SEQUENCE</scope>
    <source>
        <strain>70-15</strain>
    </source>
</reference>
<dbReference type="VEuPathDB" id="FungiDB:MGG_06753"/>
<accession>G4MLM2</accession>
<dbReference type="GeneID" id="2684926"/>
<sequence>MMAVCCIMVYNIRIPSFLPESQKHTSSQLHTGIYKNNTTNAGSDLYIQRRYRAELESYLTTNKRKQPPQKKPVKMPAAEVRRLTKHLTTAAQRDVATEADKMRQTAKHAGCSRRNDKYTFGCRCRAERGRLLGVWDEAVANAAEHLRRQCRRQLMKWELAEVRLHRRLTRKQKRAGRQLVFAPGDMDTALVAVREAKLRMLADDLELERAAPKEDASSPGAEEVGEEE</sequence>
<evidence type="ECO:0000256" key="1">
    <source>
        <dbReference type="SAM" id="MobiDB-lite"/>
    </source>
</evidence>
<proteinExistence type="predicted"/>
<dbReference type="EMBL" id="CM001231">
    <property type="protein sequence ID" value="EHA56855.1"/>
    <property type="molecule type" value="Genomic_DNA"/>
</dbReference>
<reference evidence="2 3" key="1">
    <citation type="journal article" date="2005" name="Nature">
        <title>The genome sequence of the rice blast fungus Magnaporthe grisea.</title>
        <authorList>
            <person name="Dean R.A."/>
            <person name="Talbot N.J."/>
            <person name="Ebbole D.J."/>
            <person name="Farman M.L."/>
            <person name="Mitchell T.K."/>
            <person name="Orbach M.J."/>
            <person name="Thon M."/>
            <person name="Kulkarni R."/>
            <person name="Xu J.R."/>
            <person name="Pan H."/>
            <person name="Read N.D."/>
            <person name="Lee Y.H."/>
            <person name="Carbone I."/>
            <person name="Brown D."/>
            <person name="Oh Y.Y."/>
            <person name="Donofrio N."/>
            <person name="Jeong J.S."/>
            <person name="Soanes D.M."/>
            <person name="Djonovic S."/>
            <person name="Kolomiets E."/>
            <person name="Rehmeyer C."/>
            <person name="Li W."/>
            <person name="Harding M."/>
            <person name="Kim S."/>
            <person name="Lebrun M.H."/>
            <person name="Bohnert H."/>
            <person name="Coughlan S."/>
            <person name="Butler J."/>
            <person name="Calvo S."/>
            <person name="Ma L.J."/>
            <person name="Nicol R."/>
            <person name="Purcell S."/>
            <person name="Nusbaum C."/>
            <person name="Galagan J.E."/>
            <person name="Birren B.W."/>
        </authorList>
    </citation>
    <scope>NUCLEOTIDE SEQUENCE [LARGE SCALE GENOMIC DNA]</scope>
    <source>
        <strain evidence="3">70-15 / ATCC MYA-4617 / FGSC 8958</strain>
    </source>
</reference>
<keyword evidence="3" id="KW-1185">Reference proteome</keyword>
<dbReference type="KEGG" id="mgr:MGG_06753"/>